<feature type="transmembrane region" description="Helical" evidence="1">
    <location>
        <begin position="23"/>
        <end position="49"/>
    </location>
</feature>
<comment type="caution">
    <text evidence="2">The sequence shown here is derived from an EMBL/GenBank/DDBJ whole genome shotgun (WGS) entry which is preliminary data.</text>
</comment>
<evidence type="ECO:0000256" key="1">
    <source>
        <dbReference type="SAM" id="Phobius"/>
    </source>
</evidence>
<keyword evidence="1" id="KW-0472">Membrane</keyword>
<protein>
    <recommendedName>
        <fullName evidence="4">Integral membrane protein</fullName>
    </recommendedName>
</protein>
<keyword evidence="1" id="KW-1133">Transmembrane helix</keyword>
<dbReference type="RefSeq" id="WP_377339046.1">
    <property type="nucleotide sequence ID" value="NZ_JBHLUE010000011.1"/>
</dbReference>
<sequence>MSTAPEASPPARPRRRSLLLDRLLRWVGGVVAVLAALVTGFVELIFVAVRVAGHLIGLSIPLAVLANLALSWFAYRTVGRRWAVALPAATWFALMVVAAGGTSEGDFLIAGNNWVGLVMIFAGAVTFAAAAYRLMIPARP</sequence>
<accession>A0ABV6NYP0</accession>
<evidence type="ECO:0000313" key="2">
    <source>
        <dbReference type="EMBL" id="MFC0565327.1"/>
    </source>
</evidence>
<keyword evidence="3" id="KW-1185">Reference proteome</keyword>
<feature type="transmembrane region" description="Helical" evidence="1">
    <location>
        <begin position="82"/>
        <end position="102"/>
    </location>
</feature>
<feature type="transmembrane region" description="Helical" evidence="1">
    <location>
        <begin position="55"/>
        <end position="75"/>
    </location>
</feature>
<evidence type="ECO:0000313" key="3">
    <source>
        <dbReference type="Proteomes" id="UP001589894"/>
    </source>
</evidence>
<keyword evidence="1" id="KW-0812">Transmembrane</keyword>
<evidence type="ECO:0008006" key="4">
    <source>
        <dbReference type="Google" id="ProtNLM"/>
    </source>
</evidence>
<gene>
    <name evidence="2" type="ORF">ACFFHU_14425</name>
</gene>
<feature type="transmembrane region" description="Helical" evidence="1">
    <location>
        <begin position="114"/>
        <end position="135"/>
    </location>
</feature>
<organism evidence="2 3">
    <name type="scientific">Plantactinospora siamensis</name>
    <dbReference type="NCBI Taxonomy" id="555372"/>
    <lineage>
        <taxon>Bacteria</taxon>
        <taxon>Bacillati</taxon>
        <taxon>Actinomycetota</taxon>
        <taxon>Actinomycetes</taxon>
        <taxon>Micromonosporales</taxon>
        <taxon>Micromonosporaceae</taxon>
        <taxon>Plantactinospora</taxon>
    </lineage>
</organism>
<dbReference type="EMBL" id="JBHLUE010000011">
    <property type="protein sequence ID" value="MFC0565327.1"/>
    <property type="molecule type" value="Genomic_DNA"/>
</dbReference>
<dbReference type="Proteomes" id="UP001589894">
    <property type="component" value="Unassembled WGS sequence"/>
</dbReference>
<name>A0ABV6NYP0_9ACTN</name>
<proteinExistence type="predicted"/>
<reference evidence="2 3" key="1">
    <citation type="submission" date="2024-09" db="EMBL/GenBank/DDBJ databases">
        <authorList>
            <person name="Sun Q."/>
            <person name="Mori K."/>
        </authorList>
    </citation>
    <scope>NUCLEOTIDE SEQUENCE [LARGE SCALE GENOMIC DNA]</scope>
    <source>
        <strain evidence="2 3">TBRC 2205</strain>
    </source>
</reference>